<dbReference type="EMBL" id="WENB01000016">
    <property type="protein sequence ID" value="KAF0412048.1"/>
    <property type="molecule type" value="Genomic_DNA"/>
</dbReference>
<feature type="transmembrane region" description="Helical" evidence="1">
    <location>
        <begin position="268"/>
        <end position="288"/>
    </location>
</feature>
<comment type="caution">
    <text evidence="2">The sequence shown here is derived from an EMBL/GenBank/DDBJ whole genome shotgun (WGS) entry which is preliminary data.</text>
</comment>
<keyword evidence="1" id="KW-0472">Membrane</keyword>
<organism evidence="2 3">
    <name type="scientific">Pediococcus pentosaceus</name>
    <dbReference type="NCBI Taxonomy" id="1255"/>
    <lineage>
        <taxon>Bacteria</taxon>
        <taxon>Bacillati</taxon>
        <taxon>Bacillota</taxon>
        <taxon>Bacilli</taxon>
        <taxon>Lactobacillales</taxon>
        <taxon>Lactobacillaceae</taxon>
        <taxon>Pediococcus</taxon>
    </lineage>
</organism>
<feature type="transmembrane region" description="Helical" evidence="1">
    <location>
        <begin position="646"/>
        <end position="667"/>
    </location>
</feature>
<keyword evidence="1" id="KW-0812">Transmembrane</keyword>
<protein>
    <recommendedName>
        <fullName evidence="4">Bacterial membrane protein YfhO</fullName>
    </recommendedName>
</protein>
<keyword evidence="1" id="KW-1133">Transmembrane helix</keyword>
<dbReference type="InterPro" id="IPR045691">
    <property type="entry name" value="DUF6056"/>
</dbReference>
<name>A0ABQ6XEB1_PEDPE</name>
<feature type="transmembrane region" description="Helical" evidence="1">
    <location>
        <begin position="85"/>
        <end position="105"/>
    </location>
</feature>
<dbReference type="Pfam" id="PF19528">
    <property type="entry name" value="DUF6056"/>
    <property type="match status" value="1"/>
</dbReference>
<feature type="transmembrane region" description="Helical" evidence="1">
    <location>
        <begin position="321"/>
        <end position="341"/>
    </location>
</feature>
<dbReference type="Proteomes" id="UP000472573">
    <property type="component" value="Unassembled WGS sequence"/>
</dbReference>
<feature type="transmembrane region" description="Helical" evidence="1">
    <location>
        <begin position="228"/>
        <end position="247"/>
    </location>
</feature>
<evidence type="ECO:0000313" key="2">
    <source>
        <dbReference type="EMBL" id="KAF0412048.1"/>
    </source>
</evidence>
<evidence type="ECO:0000256" key="1">
    <source>
        <dbReference type="SAM" id="Phobius"/>
    </source>
</evidence>
<evidence type="ECO:0000313" key="3">
    <source>
        <dbReference type="Proteomes" id="UP000472573"/>
    </source>
</evidence>
<proteinExistence type="predicted"/>
<reference evidence="3" key="2">
    <citation type="submission" date="2020-03" db="EMBL/GenBank/DDBJ databases">
        <title>SpeciesPrimer: A bioinformatics pipeline dedicated to the design of qPCR primers for the quantification of bacterial species.</title>
        <authorList>
            <person name="Dreier M."/>
            <person name="Berthoud H."/>
            <person name="Shani N."/>
            <person name="Wechsler D."/>
            <person name="Junier P."/>
        </authorList>
    </citation>
    <scope>NUCLEOTIDE SEQUENCE [LARGE SCALE GENOMIC DNA]</scope>
    <source>
        <strain evidence="3">FAM13073</strain>
    </source>
</reference>
<evidence type="ECO:0008006" key="4">
    <source>
        <dbReference type="Google" id="ProtNLM"/>
    </source>
</evidence>
<keyword evidence="3" id="KW-1185">Reference proteome</keyword>
<gene>
    <name evidence="2" type="ORF">GBO79_10290</name>
</gene>
<feature type="transmembrane region" description="Helical" evidence="1">
    <location>
        <begin position="294"/>
        <end position="312"/>
    </location>
</feature>
<reference evidence="2 3" key="1">
    <citation type="submission" date="2019-10" db="EMBL/GenBank/DDBJ databases">
        <authorList>
            <person name="Irmler S."/>
            <person name="Berthoud H."/>
            <person name="Roetschi A."/>
            <person name="Arias E."/>
            <person name="Shani N."/>
            <person name="Wuethrich D."/>
            <person name="Bruggmann R."/>
        </authorList>
    </citation>
    <scope>NUCLEOTIDE SEQUENCE [LARGE SCALE GENOMIC DNA]</scope>
    <source>
        <strain evidence="2 3">FAM13073</strain>
    </source>
</reference>
<feature type="transmembrane region" description="Helical" evidence="1">
    <location>
        <begin position="51"/>
        <end position="73"/>
    </location>
</feature>
<accession>A0ABQ6XEB1</accession>
<feature type="transmembrane region" description="Helical" evidence="1">
    <location>
        <begin position="139"/>
        <end position="170"/>
    </location>
</feature>
<sequence>MYEGEWPAKGGPQEYHNLYDWMRAIHTHMTQWNARFTSIVFEIAAMQFPKWIINIVNTVVYLVVGLEINILTSGKRAIFRPLRQLAIYLLMWFFLAGFGSTVLWVSGTSNYLWPAALILGFFIPYRFDYHVKKHHNIMAWFVLILGVLVGMSNEVGSSTSILVVGFFSFFNHSKKDFNDLWWKTVGTVANVVAFICMLKMSSGSAETKNYGKGDGFIYHLTKIILDTVAYSGPLLLVTFILGLYVVFSQRQLFRRIFAPQTLTSLEQATLSGMIFLVSGLAGVGAMIISPVLFPRLWFAVNVLLIISLFNFFEAWQIMRKYSAFTSVVLVVAVAGLTYLGIPSYQFHLANLKESYNVFYTHEQLAKEARKKGEKIVHMPGIQITTDLYNPYDGTPYIMPGNKKLWANTWMAWYWKVDRIILDNSVPVRQTPQKDFPLITQVEKFYDEHIEPAKMLKNFKFPQITEKPKYVRSINNQVAPKSVNTKLDNSNLPANKPWLRNALIRYINVDTNRVVGTEQITSPYGQSYNISNASIVGYDTLKDNPKSYMFTKKYNQTINLKVKPHTKYVTLYFNQVDYDGKHKKSTLYATTYFLATTGQTATIQTPAGFTFKDGSTVRKLDIKENTGEVLYEVKKVPFKQQIKIYRGYYWLGIMMVVFAVLDVLLAWIGRLFEKRKQEE</sequence>